<keyword evidence="3" id="KW-1185">Reference proteome</keyword>
<feature type="region of interest" description="Disordered" evidence="1">
    <location>
        <begin position="1"/>
        <end position="39"/>
    </location>
</feature>
<feature type="non-terminal residue" evidence="2">
    <location>
        <position position="1"/>
    </location>
</feature>
<name>A0AAV5X3M5_9BILA</name>
<protein>
    <submittedName>
        <fullName evidence="2">Uncharacterized protein</fullName>
    </submittedName>
</protein>
<dbReference type="AlphaFoldDB" id="A0AAV5X3M5"/>
<dbReference type="Proteomes" id="UP001432322">
    <property type="component" value="Unassembled WGS sequence"/>
</dbReference>
<comment type="caution">
    <text evidence="2">The sequence shown here is derived from an EMBL/GenBank/DDBJ whole genome shotgun (WGS) entry which is preliminary data.</text>
</comment>
<sequence>CSGPSNAPAKRVQKSPRPAEQIPTAPVMPRRKLTEAEKEARRVRQAARCALFKQNMLDDNGRPRGNDVPANLVDSTANYFNINAAASQNNGNI</sequence>
<evidence type="ECO:0000256" key="1">
    <source>
        <dbReference type="SAM" id="MobiDB-lite"/>
    </source>
</evidence>
<accession>A0AAV5X3M5</accession>
<organism evidence="2 3">
    <name type="scientific">Pristionchus fissidentatus</name>
    <dbReference type="NCBI Taxonomy" id="1538716"/>
    <lineage>
        <taxon>Eukaryota</taxon>
        <taxon>Metazoa</taxon>
        <taxon>Ecdysozoa</taxon>
        <taxon>Nematoda</taxon>
        <taxon>Chromadorea</taxon>
        <taxon>Rhabditida</taxon>
        <taxon>Rhabditina</taxon>
        <taxon>Diplogasteromorpha</taxon>
        <taxon>Diplogasteroidea</taxon>
        <taxon>Neodiplogasteridae</taxon>
        <taxon>Pristionchus</taxon>
    </lineage>
</organism>
<evidence type="ECO:0000313" key="2">
    <source>
        <dbReference type="EMBL" id="GMT36624.1"/>
    </source>
</evidence>
<reference evidence="2" key="1">
    <citation type="submission" date="2023-10" db="EMBL/GenBank/DDBJ databases">
        <title>Genome assembly of Pristionchus species.</title>
        <authorList>
            <person name="Yoshida K."/>
            <person name="Sommer R.J."/>
        </authorList>
    </citation>
    <scope>NUCLEOTIDE SEQUENCE</scope>
    <source>
        <strain evidence="2">RS5133</strain>
    </source>
</reference>
<dbReference type="EMBL" id="BTSY01000007">
    <property type="protein sequence ID" value="GMT36624.1"/>
    <property type="molecule type" value="Genomic_DNA"/>
</dbReference>
<proteinExistence type="predicted"/>
<evidence type="ECO:0000313" key="3">
    <source>
        <dbReference type="Proteomes" id="UP001432322"/>
    </source>
</evidence>
<gene>
    <name evidence="2" type="ORF">PFISCL1PPCAC_27921</name>
</gene>